<dbReference type="Proteomes" id="UP001631957">
    <property type="component" value="Unassembled WGS sequence"/>
</dbReference>
<evidence type="ECO:0000313" key="4">
    <source>
        <dbReference type="Proteomes" id="UP001631957"/>
    </source>
</evidence>
<feature type="chain" id="PRO_5046677961" description="Secreted protein/lipoprotein" evidence="2">
    <location>
        <begin position="20"/>
        <end position="182"/>
    </location>
</feature>
<organism evidence="3 4">
    <name type="scientific">Streptomyces niveiscabiei</name>
    <dbReference type="NCBI Taxonomy" id="164115"/>
    <lineage>
        <taxon>Bacteria</taxon>
        <taxon>Bacillati</taxon>
        <taxon>Actinomycetota</taxon>
        <taxon>Actinomycetes</taxon>
        <taxon>Kitasatosporales</taxon>
        <taxon>Streptomycetaceae</taxon>
        <taxon>Streptomyces</taxon>
    </lineage>
</organism>
<protein>
    <recommendedName>
        <fullName evidence="5">Secreted protein/lipoprotein</fullName>
    </recommendedName>
</protein>
<comment type="caution">
    <text evidence="3">The sequence shown here is derived from an EMBL/GenBank/DDBJ whole genome shotgun (WGS) entry which is preliminary data.</text>
</comment>
<evidence type="ECO:0008006" key="5">
    <source>
        <dbReference type="Google" id="ProtNLM"/>
    </source>
</evidence>
<dbReference type="RefSeq" id="WP_409124088.1">
    <property type="nucleotide sequence ID" value="NZ_JBJVNI010000041.1"/>
</dbReference>
<keyword evidence="2" id="KW-0732">Signal</keyword>
<keyword evidence="4" id="KW-1185">Reference proteome</keyword>
<gene>
    <name evidence="3" type="ORF">ACKI18_44850</name>
</gene>
<dbReference type="EMBL" id="JBJVNI010000041">
    <property type="protein sequence ID" value="MFM9615795.1"/>
    <property type="molecule type" value="Genomic_DNA"/>
</dbReference>
<name>A0ABW9I8L7_9ACTN</name>
<evidence type="ECO:0000256" key="2">
    <source>
        <dbReference type="SAM" id="SignalP"/>
    </source>
</evidence>
<feature type="region of interest" description="Disordered" evidence="1">
    <location>
        <begin position="100"/>
        <end position="120"/>
    </location>
</feature>
<reference evidence="3 4" key="1">
    <citation type="submission" date="2024-12" db="EMBL/GenBank/DDBJ databases">
        <title>Forecasting of Potato common scab and diversities of Pathogenic streptomyces spp. in china.</title>
        <authorList>
            <person name="Handique U."/>
            <person name="Wu J."/>
        </authorList>
    </citation>
    <scope>NUCLEOTIDE SEQUENCE [LARGE SCALE GENOMIC DNA]</scope>
    <source>
        <strain evidence="3 4">ZRIMU1530</strain>
    </source>
</reference>
<feature type="signal peptide" evidence="2">
    <location>
        <begin position="1"/>
        <end position="19"/>
    </location>
</feature>
<proteinExistence type="predicted"/>
<accession>A0ABW9I8L7</accession>
<evidence type="ECO:0000256" key="1">
    <source>
        <dbReference type="SAM" id="MobiDB-lite"/>
    </source>
</evidence>
<sequence>MRQVGVAALVLLAVGCTSAGETPSGGEKLTPAGSVPVSSPAVSAAEVARERASAAYVGMWRDMAAAAKTSDWKSPILGRHATGDALSAISRTLYTNHRNGLVSRGQPVNRPRPTSAAPVADPTTVMISDCADSTNWLRYRQDNGALAAGEVGGHRSVTAEVKEQTSGSWKVTRFALEGLGSC</sequence>
<evidence type="ECO:0000313" key="3">
    <source>
        <dbReference type="EMBL" id="MFM9615795.1"/>
    </source>
</evidence>
<dbReference type="PROSITE" id="PS51257">
    <property type="entry name" value="PROKAR_LIPOPROTEIN"/>
    <property type="match status" value="1"/>
</dbReference>